<evidence type="ECO:0000259" key="2">
    <source>
        <dbReference type="Pfam" id="PF25325"/>
    </source>
</evidence>
<feature type="domain" description="EFHB C-terminal EF-hand" evidence="2">
    <location>
        <begin position="341"/>
        <end position="408"/>
    </location>
</feature>
<dbReference type="Pfam" id="PF25325">
    <property type="entry name" value="EF-hand_EFHB_C"/>
    <property type="match status" value="1"/>
</dbReference>
<reference evidence="3" key="1">
    <citation type="journal article" date="2012" name="Proc. Natl. Acad. Sci. U.S.A.">
        <title>Antigenic diversity is generated by distinct evolutionary mechanisms in African trypanosome species.</title>
        <authorList>
            <person name="Jackson A.P."/>
            <person name="Berry A."/>
            <person name="Aslett M."/>
            <person name="Allison H.C."/>
            <person name="Burton P."/>
            <person name="Vavrova-Anderson J."/>
            <person name="Brown R."/>
            <person name="Browne H."/>
            <person name="Corton N."/>
            <person name="Hauser H."/>
            <person name="Gamble J."/>
            <person name="Gilderthorp R."/>
            <person name="Marcello L."/>
            <person name="McQuillan J."/>
            <person name="Otto T.D."/>
            <person name="Quail M.A."/>
            <person name="Sanders M.J."/>
            <person name="van Tonder A."/>
            <person name="Ginger M.L."/>
            <person name="Field M.C."/>
            <person name="Barry J.D."/>
            <person name="Hertz-Fowler C."/>
            <person name="Berriman M."/>
        </authorList>
    </citation>
    <scope>NUCLEOTIDE SEQUENCE</scope>
    <source>
        <strain evidence="3">IL3000</strain>
    </source>
</reference>
<accession>G0V1R4</accession>
<name>G0V1R4_TRYCI</name>
<organism evidence="3">
    <name type="scientific">Trypanosoma congolense (strain IL3000)</name>
    <dbReference type="NCBI Taxonomy" id="1068625"/>
    <lineage>
        <taxon>Eukaryota</taxon>
        <taxon>Discoba</taxon>
        <taxon>Euglenozoa</taxon>
        <taxon>Kinetoplastea</taxon>
        <taxon>Metakinetoplastina</taxon>
        <taxon>Trypanosomatida</taxon>
        <taxon>Trypanosomatidae</taxon>
        <taxon>Trypanosoma</taxon>
        <taxon>Nannomonas</taxon>
    </lineage>
</organism>
<proteinExistence type="predicted"/>
<dbReference type="EMBL" id="HE575324">
    <property type="protein sequence ID" value="CCC95585.1"/>
    <property type="molecule type" value="Genomic_DNA"/>
</dbReference>
<sequence length="412" mass="45926">MSSPLSSVHDNSLGGTRTRLHVAPQIVPAGYRDKSCDESMKTITSGYSSGRTTPELQRIYQRYGEVGRTRRHYGRARDPPLDESIRHGARTEVGEGARRCLQPETGGRMMALMEQQLENAYLSNVRRPLGTLPAAPYHIKVPHCGFGIPTEKSESVKTLLYAGRDVDVLHPVGERKRYGYNWESTGINPTQHRFGYSEGRGDVTVKDVMTETNLVTKLLPKLMTDMRMLTRREVGKGLPFAGNNVYFEETLKNRQMLRSCKAEGDQVRELLSSWMHHPYPRHPPSTKPEAPTVSEGALETANGDTAANDALRSRFLCTFREGATNAPPDATKLDDNVRAHHLLYPCHYVNMGVSSSYFAGGCTLEDVRQLCRKIGMNLTDNQMEEVFGIVAVDGTCGIEQFKNKAVEMGYLA</sequence>
<dbReference type="InterPro" id="IPR057428">
    <property type="entry name" value="EFHB_EF-hand_C"/>
</dbReference>
<evidence type="ECO:0000256" key="1">
    <source>
        <dbReference type="SAM" id="MobiDB-lite"/>
    </source>
</evidence>
<evidence type="ECO:0000313" key="3">
    <source>
        <dbReference type="EMBL" id="CCC95585.1"/>
    </source>
</evidence>
<dbReference type="AlphaFoldDB" id="G0V1R4"/>
<gene>
    <name evidence="3" type="ORF">TCIL3000_11_10580</name>
</gene>
<protein>
    <submittedName>
        <fullName evidence="3">Uncharacterized protein TCIL3000_11_10580</fullName>
    </submittedName>
</protein>
<dbReference type="VEuPathDB" id="TriTrypDB:TcIL3000.11.10580"/>
<feature type="region of interest" description="Disordered" evidence="1">
    <location>
        <begin position="275"/>
        <end position="294"/>
    </location>
</feature>